<feature type="domain" description="GST N-terminal" evidence="5">
    <location>
        <begin position="4"/>
        <end position="85"/>
    </location>
</feature>
<dbReference type="InterPro" id="IPR045074">
    <property type="entry name" value="GST_C_Tau"/>
</dbReference>
<dbReference type="InterPro" id="IPR036282">
    <property type="entry name" value="Glutathione-S-Trfase_C_sf"/>
</dbReference>
<comment type="catalytic activity">
    <reaction evidence="3">
        <text>RX + glutathione = an S-substituted glutathione + a halide anion + H(+)</text>
        <dbReference type="Rhea" id="RHEA:16437"/>
        <dbReference type="ChEBI" id="CHEBI:15378"/>
        <dbReference type="ChEBI" id="CHEBI:16042"/>
        <dbReference type="ChEBI" id="CHEBI:17792"/>
        <dbReference type="ChEBI" id="CHEBI:57925"/>
        <dbReference type="ChEBI" id="CHEBI:90779"/>
        <dbReference type="EC" id="2.5.1.18"/>
    </reaction>
</comment>
<evidence type="ECO:0000256" key="1">
    <source>
        <dbReference type="ARBA" id="ARBA00012452"/>
    </source>
</evidence>
<name>A0AAD3TH30_NEPGR</name>
<dbReference type="CDD" id="cd03185">
    <property type="entry name" value="GST_C_Tau"/>
    <property type="match status" value="1"/>
</dbReference>
<dbReference type="InterPro" id="IPR045073">
    <property type="entry name" value="Omega/Tau-like"/>
</dbReference>
<dbReference type="SFLD" id="SFLDG01152">
    <property type="entry name" value="Main.3:_Omega-_and_Tau-like"/>
    <property type="match status" value="1"/>
</dbReference>
<feature type="domain" description="GST C-terminal" evidence="6">
    <location>
        <begin position="90"/>
        <end position="210"/>
    </location>
</feature>
<evidence type="ECO:0000256" key="4">
    <source>
        <dbReference type="RuleBase" id="RU003494"/>
    </source>
</evidence>
<keyword evidence="2" id="KW-0808">Transferase</keyword>
<dbReference type="PROSITE" id="PS50405">
    <property type="entry name" value="GST_CTER"/>
    <property type="match status" value="1"/>
</dbReference>
<dbReference type="Pfam" id="PF02798">
    <property type="entry name" value="GST_N"/>
    <property type="match status" value="1"/>
</dbReference>
<comment type="caution">
    <text evidence="7">The sequence shown here is derived from an EMBL/GenBank/DDBJ whole genome shotgun (WGS) entry which is preliminary data.</text>
</comment>
<dbReference type="Gene3D" id="3.40.30.10">
    <property type="entry name" value="Glutaredoxin"/>
    <property type="match status" value="1"/>
</dbReference>
<dbReference type="AlphaFoldDB" id="A0AAD3TH30"/>
<protein>
    <recommendedName>
        <fullName evidence="1">glutathione transferase</fullName>
        <ecNumber evidence="1">2.5.1.18</ecNumber>
    </recommendedName>
</protein>
<dbReference type="InterPro" id="IPR040079">
    <property type="entry name" value="Glutathione_S-Trfase"/>
</dbReference>
<dbReference type="EMBL" id="BSYO01000035">
    <property type="protein sequence ID" value="GMH28969.1"/>
    <property type="molecule type" value="Genomic_DNA"/>
</dbReference>
<dbReference type="InterPro" id="IPR004045">
    <property type="entry name" value="Glutathione_S-Trfase_N"/>
</dbReference>
<dbReference type="SUPFAM" id="SSF52833">
    <property type="entry name" value="Thioredoxin-like"/>
    <property type="match status" value="1"/>
</dbReference>
<dbReference type="Gene3D" id="1.20.1050.10">
    <property type="match status" value="1"/>
</dbReference>
<keyword evidence="8" id="KW-1185">Reference proteome</keyword>
<dbReference type="Pfam" id="PF00043">
    <property type="entry name" value="GST_C"/>
    <property type="match status" value="1"/>
</dbReference>
<dbReference type="PANTHER" id="PTHR11260">
    <property type="entry name" value="GLUTATHIONE S-TRANSFERASE, GST, SUPERFAMILY, GST DOMAIN CONTAINING"/>
    <property type="match status" value="1"/>
</dbReference>
<evidence type="ECO:0000256" key="3">
    <source>
        <dbReference type="ARBA" id="ARBA00047960"/>
    </source>
</evidence>
<dbReference type="InterPro" id="IPR010987">
    <property type="entry name" value="Glutathione-S-Trfase_C-like"/>
</dbReference>
<comment type="similarity">
    <text evidence="4">Belongs to the GST superfamily.</text>
</comment>
<dbReference type="PANTHER" id="PTHR11260:SF676">
    <property type="entry name" value="GLUTATHIONE S-TRANSFERASE U8"/>
    <property type="match status" value="1"/>
</dbReference>
<dbReference type="GO" id="GO:0005737">
    <property type="term" value="C:cytoplasm"/>
    <property type="evidence" value="ECO:0007669"/>
    <property type="project" value="TreeGrafter"/>
</dbReference>
<accession>A0AAD3TH30</accession>
<dbReference type="EC" id="2.5.1.18" evidence="1"/>
<dbReference type="SFLD" id="SFLDS00019">
    <property type="entry name" value="Glutathione_Transferase_(cytos"/>
    <property type="match status" value="1"/>
</dbReference>
<reference evidence="7" key="1">
    <citation type="submission" date="2023-05" db="EMBL/GenBank/DDBJ databases">
        <title>Nepenthes gracilis genome sequencing.</title>
        <authorList>
            <person name="Fukushima K."/>
        </authorList>
    </citation>
    <scope>NUCLEOTIDE SEQUENCE</scope>
    <source>
        <strain evidence="7">SING2019-196</strain>
    </source>
</reference>
<proteinExistence type="inferred from homology"/>
<dbReference type="InterPro" id="IPR036249">
    <property type="entry name" value="Thioredoxin-like_sf"/>
</dbReference>
<dbReference type="FunFam" id="1.20.1050.10:FF:000012">
    <property type="entry name" value="Tau class glutathione S-transferase"/>
    <property type="match status" value="1"/>
</dbReference>
<dbReference type="FunFam" id="3.40.30.10:FF:000014">
    <property type="entry name" value="Tau class glutathione S-transferase"/>
    <property type="match status" value="1"/>
</dbReference>
<organism evidence="7 8">
    <name type="scientific">Nepenthes gracilis</name>
    <name type="common">Slender pitcher plant</name>
    <dbReference type="NCBI Taxonomy" id="150966"/>
    <lineage>
        <taxon>Eukaryota</taxon>
        <taxon>Viridiplantae</taxon>
        <taxon>Streptophyta</taxon>
        <taxon>Embryophyta</taxon>
        <taxon>Tracheophyta</taxon>
        <taxon>Spermatophyta</taxon>
        <taxon>Magnoliopsida</taxon>
        <taxon>eudicotyledons</taxon>
        <taxon>Gunneridae</taxon>
        <taxon>Pentapetalae</taxon>
        <taxon>Caryophyllales</taxon>
        <taxon>Nepenthaceae</taxon>
        <taxon>Nepenthes</taxon>
    </lineage>
</organism>
<gene>
    <name evidence="7" type="ORF">Nepgr_030812</name>
</gene>
<dbReference type="PROSITE" id="PS50404">
    <property type="entry name" value="GST_NTER"/>
    <property type="match status" value="1"/>
</dbReference>
<sequence>MAEEEVKLHGAWGSPFSKRVEFALKLKGIHYHYIEEEVLTKNKSPELLKYNPVHKKIPVLLHKGRPIAESQVILEYIDETWKGYPILPQEPYERATARFWARFIDEKCWPSVWSSFSEGKKEEAIENLKLLEKELEGKKFFGGEKIGFVDIVANFIAYWVPLIEEATGKQLLGEEFPALCRWKDEYVSSAVIKEHLPSRDKLVAHFRARFPSN</sequence>
<dbReference type="SFLD" id="SFLDG00358">
    <property type="entry name" value="Main_(cytGST)"/>
    <property type="match status" value="1"/>
</dbReference>
<dbReference type="InterPro" id="IPR004046">
    <property type="entry name" value="GST_C"/>
</dbReference>
<evidence type="ECO:0000313" key="7">
    <source>
        <dbReference type="EMBL" id="GMH28969.1"/>
    </source>
</evidence>
<evidence type="ECO:0000256" key="2">
    <source>
        <dbReference type="ARBA" id="ARBA00022679"/>
    </source>
</evidence>
<dbReference type="GO" id="GO:0004364">
    <property type="term" value="F:glutathione transferase activity"/>
    <property type="evidence" value="ECO:0007669"/>
    <property type="project" value="UniProtKB-EC"/>
</dbReference>
<dbReference type="SUPFAM" id="SSF47616">
    <property type="entry name" value="GST C-terminal domain-like"/>
    <property type="match status" value="1"/>
</dbReference>
<evidence type="ECO:0000259" key="6">
    <source>
        <dbReference type="PROSITE" id="PS50405"/>
    </source>
</evidence>
<evidence type="ECO:0000259" key="5">
    <source>
        <dbReference type="PROSITE" id="PS50404"/>
    </source>
</evidence>
<evidence type="ECO:0000313" key="8">
    <source>
        <dbReference type="Proteomes" id="UP001279734"/>
    </source>
</evidence>
<dbReference type="CDD" id="cd03058">
    <property type="entry name" value="GST_N_Tau"/>
    <property type="match status" value="1"/>
</dbReference>
<dbReference type="Proteomes" id="UP001279734">
    <property type="component" value="Unassembled WGS sequence"/>
</dbReference>
<dbReference type="GO" id="GO:0006749">
    <property type="term" value="P:glutathione metabolic process"/>
    <property type="evidence" value="ECO:0007669"/>
    <property type="project" value="InterPro"/>
</dbReference>